<feature type="domain" description="HTH luxR-type" evidence="4">
    <location>
        <begin position="153"/>
        <end position="218"/>
    </location>
</feature>
<dbReference type="SUPFAM" id="SSF46894">
    <property type="entry name" value="C-terminal effector domain of the bipartite response regulators"/>
    <property type="match status" value="1"/>
</dbReference>
<evidence type="ECO:0000313" key="6">
    <source>
        <dbReference type="EMBL" id="APG23905.1"/>
    </source>
</evidence>
<dbReference type="PROSITE" id="PS00622">
    <property type="entry name" value="HTH_LUXR_1"/>
    <property type="match status" value="1"/>
</dbReference>
<dbReference type="InterPro" id="IPR001789">
    <property type="entry name" value="Sig_transdc_resp-reg_receiver"/>
</dbReference>
<evidence type="ECO:0000256" key="1">
    <source>
        <dbReference type="ARBA" id="ARBA00022553"/>
    </source>
</evidence>
<evidence type="ECO:0000313" key="7">
    <source>
        <dbReference type="Proteomes" id="UP000182264"/>
    </source>
</evidence>
<evidence type="ECO:0000256" key="3">
    <source>
        <dbReference type="PROSITE-ProRule" id="PRU00169"/>
    </source>
</evidence>
<dbReference type="GO" id="GO:0006355">
    <property type="term" value="P:regulation of DNA-templated transcription"/>
    <property type="evidence" value="ECO:0007669"/>
    <property type="project" value="InterPro"/>
</dbReference>
<evidence type="ECO:0000259" key="4">
    <source>
        <dbReference type="PROSITE" id="PS50043"/>
    </source>
</evidence>
<keyword evidence="2 6" id="KW-0238">DNA-binding</keyword>
<keyword evidence="1 3" id="KW-0597">Phosphoprotein</keyword>
<dbReference type="InterPro" id="IPR058245">
    <property type="entry name" value="NreC/VraR/RcsB-like_REC"/>
</dbReference>
<dbReference type="GO" id="GO:0003677">
    <property type="term" value="F:DNA binding"/>
    <property type="evidence" value="ECO:0007669"/>
    <property type="project" value="UniProtKB-KW"/>
</dbReference>
<dbReference type="CDD" id="cd17535">
    <property type="entry name" value="REC_NarL-like"/>
    <property type="match status" value="1"/>
</dbReference>
<dbReference type="EMBL" id="CP015518">
    <property type="protein sequence ID" value="APG23905.1"/>
    <property type="molecule type" value="Genomic_DNA"/>
</dbReference>
<dbReference type="Gene3D" id="3.40.50.2300">
    <property type="match status" value="1"/>
</dbReference>
<dbReference type="InterPro" id="IPR016032">
    <property type="entry name" value="Sig_transdc_resp-reg_C-effctor"/>
</dbReference>
<evidence type="ECO:0000259" key="5">
    <source>
        <dbReference type="PROSITE" id="PS50110"/>
    </source>
</evidence>
<dbReference type="RefSeq" id="WP_072285720.1">
    <property type="nucleotide sequence ID" value="NZ_CP015455.1"/>
</dbReference>
<keyword evidence="7" id="KW-1185">Reference proteome</keyword>
<organism evidence="6 7">
    <name type="scientific">Syntrophotalea acetylenica</name>
    <name type="common">Pelobacter acetylenicus</name>
    <dbReference type="NCBI Taxonomy" id="29542"/>
    <lineage>
        <taxon>Bacteria</taxon>
        <taxon>Pseudomonadati</taxon>
        <taxon>Thermodesulfobacteriota</taxon>
        <taxon>Desulfuromonadia</taxon>
        <taxon>Desulfuromonadales</taxon>
        <taxon>Syntrophotaleaceae</taxon>
        <taxon>Syntrophotalea</taxon>
    </lineage>
</organism>
<dbReference type="PROSITE" id="PS50110">
    <property type="entry name" value="RESPONSE_REGULATORY"/>
    <property type="match status" value="1"/>
</dbReference>
<dbReference type="Pfam" id="PF00072">
    <property type="entry name" value="Response_reg"/>
    <property type="match status" value="1"/>
</dbReference>
<reference evidence="6 7" key="1">
    <citation type="journal article" date="2017" name="Genome Announc.">
        <title>Complete Genome Sequences of Two Acetylene-Fermenting Pelobacter acetylenicus Strains.</title>
        <authorList>
            <person name="Sutton J.M."/>
            <person name="Baesman S.M."/>
            <person name="Fierst J.L."/>
            <person name="Poret-Peterson A.T."/>
            <person name="Oremland R.S."/>
            <person name="Dunlap D.S."/>
            <person name="Akob D.M."/>
        </authorList>
    </citation>
    <scope>NUCLEOTIDE SEQUENCE [LARGE SCALE GENOMIC DNA]</scope>
    <source>
        <strain evidence="6 7">DSM 3247</strain>
    </source>
</reference>
<dbReference type="AlphaFoldDB" id="A0A1L3GDJ9"/>
<dbReference type="GO" id="GO:0000160">
    <property type="term" value="P:phosphorelay signal transduction system"/>
    <property type="evidence" value="ECO:0007669"/>
    <property type="project" value="InterPro"/>
</dbReference>
<dbReference type="SMART" id="SM00421">
    <property type="entry name" value="HTH_LUXR"/>
    <property type="match status" value="1"/>
</dbReference>
<dbReference type="InterPro" id="IPR039420">
    <property type="entry name" value="WalR-like"/>
</dbReference>
<protein>
    <submittedName>
        <fullName evidence="6">DNA-binding response regulator</fullName>
    </submittedName>
</protein>
<gene>
    <name evidence="6" type="ORF">A7E75_01865</name>
</gene>
<proteinExistence type="predicted"/>
<dbReference type="CDD" id="cd06170">
    <property type="entry name" value="LuxR_C_like"/>
    <property type="match status" value="1"/>
</dbReference>
<dbReference type="Pfam" id="PF00196">
    <property type="entry name" value="GerE"/>
    <property type="match status" value="1"/>
</dbReference>
<accession>A0A1L3GDJ9</accession>
<dbReference type="KEGG" id="pace:A6070_10480"/>
<dbReference type="SMART" id="SM00448">
    <property type="entry name" value="REC"/>
    <property type="match status" value="1"/>
</dbReference>
<dbReference type="InterPro" id="IPR011006">
    <property type="entry name" value="CheY-like_superfamily"/>
</dbReference>
<dbReference type="SUPFAM" id="SSF52172">
    <property type="entry name" value="CheY-like"/>
    <property type="match status" value="1"/>
</dbReference>
<feature type="modified residue" description="4-aspartylphosphate" evidence="3">
    <location>
        <position position="59"/>
    </location>
</feature>
<dbReference type="PANTHER" id="PTHR43214">
    <property type="entry name" value="TWO-COMPONENT RESPONSE REGULATOR"/>
    <property type="match status" value="1"/>
</dbReference>
<sequence>MPKSGPFKVFLADDHPLLRTGLRMGLSQFSDIDFIGEANDGFKAVERIKQNPPDAALIDVDMPGLSGVAAVRMLRKHYPEMTLLILSSYSDKHFIEEAMQAGADGYVLKSIDITDLVELIRAFVNKEHPMSPYLMDLAVDWEDTRPDMEPDEEDDPEDFLTRREKQILDCLARGQGNKEISNSLFISPETVKTHIKNIFKKLDVKSRLEAVIAAKERKLIN</sequence>
<evidence type="ECO:0000256" key="2">
    <source>
        <dbReference type="ARBA" id="ARBA00023125"/>
    </source>
</evidence>
<dbReference type="PRINTS" id="PR00038">
    <property type="entry name" value="HTHLUXR"/>
</dbReference>
<dbReference type="PROSITE" id="PS50043">
    <property type="entry name" value="HTH_LUXR_2"/>
    <property type="match status" value="1"/>
</dbReference>
<name>A0A1L3GDJ9_SYNAC</name>
<dbReference type="STRING" id="29542.A6070_10480"/>
<dbReference type="PANTHER" id="PTHR43214:SF43">
    <property type="entry name" value="TWO-COMPONENT RESPONSE REGULATOR"/>
    <property type="match status" value="1"/>
</dbReference>
<feature type="domain" description="Response regulatory" evidence="5">
    <location>
        <begin position="8"/>
        <end position="124"/>
    </location>
</feature>
<dbReference type="InterPro" id="IPR000792">
    <property type="entry name" value="Tscrpt_reg_LuxR_C"/>
</dbReference>
<dbReference type="OrthoDB" id="9780312at2"/>
<dbReference type="Proteomes" id="UP000182264">
    <property type="component" value="Chromosome"/>
</dbReference>